<keyword evidence="3" id="KW-1185">Reference proteome</keyword>
<evidence type="ECO:0000313" key="2">
    <source>
        <dbReference type="EMBL" id="WAR21344.1"/>
    </source>
</evidence>
<name>A0ABY7FJ41_MYAAR</name>
<dbReference type="Proteomes" id="UP001164746">
    <property type="component" value="Chromosome 12"/>
</dbReference>
<feature type="region of interest" description="Disordered" evidence="1">
    <location>
        <begin position="66"/>
        <end position="88"/>
    </location>
</feature>
<sequence>MKEREGTSPSVHAGSGHQSAMQSVNSHQTPPPQPQGLGATASLTTYREWVGSKVDQWPRVPAHIRGIRPPCMGRGQVECQDQDRGQFP</sequence>
<gene>
    <name evidence="2" type="ORF">MAR_015318</name>
</gene>
<accession>A0ABY7FJ41</accession>
<reference evidence="2" key="1">
    <citation type="submission" date="2022-11" db="EMBL/GenBank/DDBJ databases">
        <title>Centuries of genome instability and evolution in soft-shell clam transmissible cancer (bioRxiv).</title>
        <authorList>
            <person name="Hart S.F.M."/>
            <person name="Yonemitsu M.A."/>
            <person name="Giersch R.M."/>
            <person name="Beal B.F."/>
            <person name="Arriagada G."/>
            <person name="Davis B.W."/>
            <person name="Ostrander E.A."/>
            <person name="Goff S.P."/>
            <person name="Metzger M.J."/>
        </authorList>
    </citation>
    <scope>NUCLEOTIDE SEQUENCE</scope>
    <source>
        <strain evidence="2">MELC-2E11</strain>
        <tissue evidence="2">Siphon/mantle</tissue>
    </source>
</reference>
<evidence type="ECO:0000313" key="3">
    <source>
        <dbReference type="Proteomes" id="UP001164746"/>
    </source>
</evidence>
<proteinExistence type="predicted"/>
<feature type="region of interest" description="Disordered" evidence="1">
    <location>
        <begin position="1"/>
        <end position="42"/>
    </location>
</feature>
<evidence type="ECO:0000256" key="1">
    <source>
        <dbReference type="SAM" id="MobiDB-lite"/>
    </source>
</evidence>
<protein>
    <submittedName>
        <fullName evidence="2">Uncharacterized protein</fullName>
    </submittedName>
</protein>
<organism evidence="2 3">
    <name type="scientific">Mya arenaria</name>
    <name type="common">Soft-shell clam</name>
    <dbReference type="NCBI Taxonomy" id="6604"/>
    <lineage>
        <taxon>Eukaryota</taxon>
        <taxon>Metazoa</taxon>
        <taxon>Spiralia</taxon>
        <taxon>Lophotrochozoa</taxon>
        <taxon>Mollusca</taxon>
        <taxon>Bivalvia</taxon>
        <taxon>Autobranchia</taxon>
        <taxon>Heteroconchia</taxon>
        <taxon>Euheterodonta</taxon>
        <taxon>Imparidentia</taxon>
        <taxon>Neoheterodontei</taxon>
        <taxon>Myida</taxon>
        <taxon>Myoidea</taxon>
        <taxon>Myidae</taxon>
        <taxon>Mya</taxon>
    </lineage>
</organism>
<dbReference type="EMBL" id="CP111023">
    <property type="protein sequence ID" value="WAR21344.1"/>
    <property type="molecule type" value="Genomic_DNA"/>
</dbReference>
<feature type="compositionally biased region" description="Polar residues" evidence="1">
    <location>
        <begin position="16"/>
        <end position="28"/>
    </location>
</feature>